<evidence type="ECO:0000256" key="1">
    <source>
        <dbReference type="ARBA" id="ARBA00022741"/>
    </source>
</evidence>
<evidence type="ECO:0000256" key="5">
    <source>
        <dbReference type="ARBA" id="ARBA00023125"/>
    </source>
</evidence>
<dbReference type="InterPro" id="IPR027417">
    <property type="entry name" value="P-loop_NTPase"/>
</dbReference>
<name>A0A317CDL1_9GAMM</name>
<dbReference type="GO" id="GO:0003677">
    <property type="term" value="F:DNA binding"/>
    <property type="evidence" value="ECO:0007669"/>
    <property type="project" value="UniProtKB-KW"/>
</dbReference>
<evidence type="ECO:0000313" key="10">
    <source>
        <dbReference type="Proteomes" id="UP000245539"/>
    </source>
</evidence>
<sequence length="586" mass="66154">MKLSVEQHAAVDCNGNAYVTACPGSGKTRALTARIAKGVEELNHKNNKVLAVTFTNRAADEIKTRLEENYTIESGHVWAGTIHSFALEWIIKPYASYSAVLNSGYSIADEFETRRILNKLKADKGLRIFDDVNTTFNRQGAVENRNARAREVEQEYRQILSSRKKIDFDQSLYFAFQLMEMLPEIAQTLSNIFTHICVDEVQDTQDLQYAILAKIFNESHKKPSLFIVGDENQAIYGGIGGKSLSLAELNAEFIGSNINHYTFSDNYRSTQRLVDYFSVFRGVQGGLSKATHKNEQGTISFFNQSVDKDRLAEAISQLIQSELNNGTNENDICVIAPQWAPIRSMTKKLITLLPQVKFDAPALSPFHGQQDNFWLIVSKLVLTEPSGRLLSARVRWANELLKYLIENHHHIRDLTAKKLLKVINSFHSNTVVGTEYLKECFEFILDDLDIDLAHDLLLKEQFDLFFEKANSNIENNNGQYEDTVVALKSFFKESTGIVVNSCHGVKGEEYKTVIAFGLLKGFVPHWSDIINQPAQVGQNAESKMLYVIASRAKEKLFLFAESGRRTQGGNAYETSAMLNVYSYPYD</sequence>
<dbReference type="EMBL" id="QGKM01000036">
    <property type="protein sequence ID" value="PWQ96618.1"/>
    <property type="molecule type" value="Genomic_DNA"/>
</dbReference>
<evidence type="ECO:0000256" key="7">
    <source>
        <dbReference type="PROSITE-ProRule" id="PRU00560"/>
    </source>
</evidence>
<protein>
    <recommendedName>
        <fullName evidence="6">DNA 3'-5' helicase II</fullName>
    </recommendedName>
</protein>
<evidence type="ECO:0000256" key="3">
    <source>
        <dbReference type="ARBA" id="ARBA00022806"/>
    </source>
</evidence>
<dbReference type="OrthoDB" id="9806690at2"/>
<dbReference type="CDD" id="cd17932">
    <property type="entry name" value="DEXQc_UvrD"/>
    <property type="match status" value="1"/>
</dbReference>
<dbReference type="GO" id="GO:0016787">
    <property type="term" value="F:hydrolase activity"/>
    <property type="evidence" value="ECO:0007669"/>
    <property type="project" value="UniProtKB-UniRule"/>
</dbReference>
<dbReference type="GO" id="GO:0043138">
    <property type="term" value="F:3'-5' DNA helicase activity"/>
    <property type="evidence" value="ECO:0007669"/>
    <property type="project" value="TreeGrafter"/>
</dbReference>
<evidence type="ECO:0000313" key="9">
    <source>
        <dbReference type="EMBL" id="PWQ96618.1"/>
    </source>
</evidence>
<dbReference type="RefSeq" id="WP_109838008.1">
    <property type="nucleotide sequence ID" value="NZ_QGKM01000036.1"/>
</dbReference>
<feature type="domain" description="UvrD-like helicase ATP-binding" evidence="8">
    <location>
        <begin position="1"/>
        <end position="270"/>
    </location>
</feature>
<dbReference type="PROSITE" id="PS51198">
    <property type="entry name" value="UVRD_HELICASE_ATP_BIND"/>
    <property type="match status" value="1"/>
</dbReference>
<comment type="caution">
    <text evidence="9">The sequence shown here is derived from an EMBL/GenBank/DDBJ whole genome shotgun (WGS) entry which is preliminary data.</text>
</comment>
<dbReference type="SUPFAM" id="SSF52540">
    <property type="entry name" value="P-loop containing nucleoside triphosphate hydrolases"/>
    <property type="match status" value="1"/>
</dbReference>
<dbReference type="GO" id="GO:0000725">
    <property type="term" value="P:recombinational repair"/>
    <property type="evidence" value="ECO:0007669"/>
    <property type="project" value="TreeGrafter"/>
</dbReference>
<accession>A0A317CDL1</accession>
<dbReference type="PANTHER" id="PTHR11070:SF2">
    <property type="entry name" value="ATP-DEPENDENT DNA HELICASE SRS2"/>
    <property type="match status" value="1"/>
</dbReference>
<dbReference type="Proteomes" id="UP000245539">
    <property type="component" value="Unassembled WGS sequence"/>
</dbReference>
<keyword evidence="5" id="KW-0238">DNA-binding</keyword>
<dbReference type="Gene3D" id="1.10.10.160">
    <property type="match status" value="1"/>
</dbReference>
<dbReference type="InterPro" id="IPR013986">
    <property type="entry name" value="DExx_box_DNA_helicase_dom_sf"/>
</dbReference>
<evidence type="ECO:0000259" key="8">
    <source>
        <dbReference type="PROSITE" id="PS51198"/>
    </source>
</evidence>
<feature type="binding site" evidence="7">
    <location>
        <begin position="21"/>
        <end position="28"/>
    </location>
    <ligand>
        <name>ATP</name>
        <dbReference type="ChEBI" id="CHEBI:30616"/>
    </ligand>
</feature>
<dbReference type="PANTHER" id="PTHR11070">
    <property type="entry name" value="UVRD / RECB / PCRA DNA HELICASE FAMILY MEMBER"/>
    <property type="match status" value="1"/>
</dbReference>
<keyword evidence="3 7" id="KW-0347">Helicase</keyword>
<evidence type="ECO:0000256" key="2">
    <source>
        <dbReference type="ARBA" id="ARBA00022801"/>
    </source>
</evidence>
<reference evidence="9 10" key="1">
    <citation type="submission" date="2018-05" db="EMBL/GenBank/DDBJ databases">
        <title>Leucothrix arctica sp. nov., isolated from Arctic seawater.</title>
        <authorList>
            <person name="Choi A."/>
            <person name="Baek K."/>
        </authorList>
    </citation>
    <scope>NUCLEOTIDE SEQUENCE [LARGE SCALE GENOMIC DNA]</scope>
    <source>
        <strain evidence="9 10">JCM 18388</strain>
    </source>
</reference>
<organism evidence="9 10">
    <name type="scientific">Leucothrix pacifica</name>
    <dbReference type="NCBI Taxonomy" id="1247513"/>
    <lineage>
        <taxon>Bacteria</taxon>
        <taxon>Pseudomonadati</taxon>
        <taxon>Pseudomonadota</taxon>
        <taxon>Gammaproteobacteria</taxon>
        <taxon>Thiotrichales</taxon>
        <taxon>Thiotrichaceae</taxon>
        <taxon>Leucothrix</taxon>
    </lineage>
</organism>
<dbReference type="GO" id="GO:0005524">
    <property type="term" value="F:ATP binding"/>
    <property type="evidence" value="ECO:0007669"/>
    <property type="project" value="UniProtKB-UniRule"/>
</dbReference>
<dbReference type="InterPro" id="IPR014016">
    <property type="entry name" value="UvrD-like_ATP-bd"/>
</dbReference>
<keyword evidence="1 7" id="KW-0547">Nucleotide-binding</keyword>
<keyword evidence="2 7" id="KW-0378">Hydrolase</keyword>
<proteinExistence type="predicted"/>
<dbReference type="Gene3D" id="3.40.50.300">
    <property type="entry name" value="P-loop containing nucleotide triphosphate hydrolases"/>
    <property type="match status" value="2"/>
</dbReference>
<dbReference type="Pfam" id="PF00580">
    <property type="entry name" value="UvrD-helicase"/>
    <property type="match status" value="1"/>
</dbReference>
<dbReference type="InterPro" id="IPR000212">
    <property type="entry name" value="DNA_helicase_UvrD/REP"/>
</dbReference>
<dbReference type="AlphaFoldDB" id="A0A317CDL1"/>
<evidence type="ECO:0000256" key="4">
    <source>
        <dbReference type="ARBA" id="ARBA00022840"/>
    </source>
</evidence>
<evidence type="ECO:0000256" key="6">
    <source>
        <dbReference type="ARBA" id="ARBA00034923"/>
    </source>
</evidence>
<gene>
    <name evidence="9" type="ORF">DKW60_12605</name>
</gene>
<keyword evidence="10" id="KW-1185">Reference proteome</keyword>
<keyword evidence="4 7" id="KW-0067">ATP-binding</keyword>